<dbReference type="Proteomes" id="UP000597762">
    <property type="component" value="Unassembled WGS sequence"/>
</dbReference>
<evidence type="ECO:0000313" key="7">
    <source>
        <dbReference type="EMBL" id="CAE1275714.1"/>
    </source>
</evidence>
<sequence>MEPLTSGRSIISFTTSQSSSQTRDELSSSPPIDMQVIYSGGSATPSPSPRALRKDMHTSGYIRPVMPAYVMRSLPPPSFAKCQSRVKPSDNKDATLRNVIPAMSKPVAVTCLVCNIFFPGLGTFISGLTLMCGSQVRPPEKTRSSIIWTNTWVAGLQLITTFLFLLGWIWSITWGIAFLSISDDYNSKIQAKNAMIDAAKNSCHRNGATSSNRGSNTTMRTTTTTTTNKKPADDVMIALRDTPTMPV</sequence>
<keyword evidence="8" id="KW-1185">Reference proteome</keyword>
<feature type="compositionally biased region" description="Low complexity" evidence="5">
    <location>
        <begin position="209"/>
        <end position="227"/>
    </location>
</feature>
<keyword evidence="2 6" id="KW-0812">Transmembrane</keyword>
<comment type="subcellular location">
    <subcellularLocation>
        <location evidence="1">Membrane</location>
        <topology evidence="1">Multi-pass membrane protein</topology>
    </subcellularLocation>
</comment>
<dbReference type="EMBL" id="CAHIKZ030001855">
    <property type="protein sequence ID" value="CAE1275714.1"/>
    <property type="molecule type" value="Genomic_DNA"/>
</dbReference>
<name>A0A812CP49_ACAPH</name>
<dbReference type="InterPro" id="IPR026673">
    <property type="entry name" value="SPEC3/Stum"/>
</dbReference>
<evidence type="ECO:0000256" key="2">
    <source>
        <dbReference type="ARBA" id="ARBA00022692"/>
    </source>
</evidence>
<dbReference type="PANTHER" id="PTHR21676:SF6">
    <property type="entry name" value="PROTEIN STUM"/>
    <property type="match status" value="1"/>
</dbReference>
<dbReference type="Pfam" id="PF15795">
    <property type="entry name" value="Spec3"/>
    <property type="match status" value="1"/>
</dbReference>
<reference evidence="7" key="1">
    <citation type="submission" date="2021-01" db="EMBL/GenBank/DDBJ databases">
        <authorList>
            <person name="Li R."/>
            <person name="Bekaert M."/>
        </authorList>
    </citation>
    <scope>NUCLEOTIDE SEQUENCE</scope>
    <source>
        <strain evidence="7">Farmed</strain>
    </source>
</reference>
<dbReference type="GO" id="GO:0016020">
    <property type="term" value="C:membrane"/>
    <property type="evidence" value="ECO:0007669"/>
    <property type="project" value="UniProtKB-SubCell"/>
</dbReference>
<organism evidence="7 8">
    <name type="scientific">Acanthosepion pharaonis</name>
    <name type="common">Pharaoh cuttlefish</name>
    <name type="synonym">Sepia pharaonis</name>
    <dbReference type="NCBI Taxonomy" id="158019"/>
    <lineage>
        <taxon>Eukaryota</taxon>
        <taxon>Metazoa</taxon>
        <taxon>Spiralia</taxon>
        <taxon>Lophotrochozoa</taxon>
        <taxon>Mollusca</taxon>
        <taxon>Cephalopoda</taxon>
        <taxon>Coleoidea</taxon>
        <taxon>Decapodiformes</taxon>
        <taxon>Sepiida</taxon>
        <taxon>Sepiina</taxon>
        <taxon>Sepiidae</taxon>
        <taxon>Acanthosepion</taxon>
    </lineage>
</organism>
<comment type="caution">
    <text evidence="7">The sequence shown here is derived from an EMBL/GenBank/DDBJ whole genome shotgun (WGS) entry which is preliminary data.</text>
</comment>
<evidence type="ECO:0000256" key="1">
    <source>
        <dbReference type="ARBA" id="ARBA00004141"/>
    </source>
</evidence>
<accession>A0A812CP49</accession>
<feature type="transmembrane region" description="Helical" evidence="6">
    <location>
        <begin position="107"/>
        <end position="131"/>
    </location>
</feature>
<proteinExistence type="predicted"/>
<evidence type="ECO:0000256" key="3">
    <source>
        <dbReference type="ARBA" id="ARBA00022989"/>
    </source>
</evidence>
<dbReference type="OrthoDB" id="361532at2759"/>
<evidence type="ECO:0000256" key="4">
    <source>
        <dbReference type="ARBA" id="ARBA00023136"/>
    </source>
</evidence>
<feature type="transmembrane region" description="Helical" evidence="6">
    <location>
        <begin position="151"/>
        <end position="179"/>
    </location>
</feature>
<feature type="region of interest" description="Disordered" evidence="5">
    <location>
        <begin position="203"/>
        <end position="227"/>
    </location>
</feature>
<evidence type="ECO:0000256" key="6">
    <source>
        <dbReference type="SAM" id="Phobius"/>
    </source>
</evidence>
<gene>
    <name evidence="7" type="ORF">SPHA_39622</name>
</gene>
<evidence type="ECO:0000256" key="5">
    <source>
        <dbReference type="SAM" id="MobiDB-lite"/>
    </source>
</evidence>
<keyword evidence="4 6" id="KW-0472">Membrane</keyword>
<feature type="region of interest" description="Disordered" evidence="5">
    <location>
        <begin position="1"/>
        <end position="31"/>
    </location>
</feature>
<protein>
    <recommendedName>
        <fullName evidence="9">Protein SPEC3</fullName>
    </recommendedName>
</protein>
<evidence type="ECO:0000313" key="8">
    <source>
        <dbReference type="Proteomes" id="UP000597762"/>
    </source>
</evidence>
<feature type="compositionally biased region" description="Low complexity" evidence="5">
    <location>
        <begin position="9"/>
        <end position="21"/>
    </location>
</feature>
<evidence type="ECO:0008006" key="9">
    <source>
        <dbReference type="Google" id="ProtNLM"/>
    </source>
</evidence>
<dbReference type="AlphaFoldDB" id="A0A812CP49"/>
<dbReference type="PANTHER" id="PTHR21676">
    <property type="entry name" value="PROTEIN STUM"/>
    <property type="match status" value="1"/>
</dbReference>
<keyword evidence="3 6" id="KW-1133">Transmembrane helix</keyword>